<evidence type="ECO:0000313" key="10">
    <source>
        <dbReference type="EMBL" id="EAU00049.2"/>
    </source>
</evidence>
<organism evidence="10 11">
    <name type="scientific">Campylobacter curvus (strain 525.92)</name>
    <dbReference type="NCBI Taxonomy" id="360105"/>
    <lineage>
        <taxon>Bacteria</taxon>
        <taxon>Pseudomonadati</taxon>
        <taxon>Campylobacterota</taxon>
        <taxon>Epsilonproteobacteria</taxon>
        <taxon>Campylobacterales</taxon>
        <taxon>Campylobacteraceae</taxon>
        <taxon>Campylobacter</taxon>
    </lineage>
</organism>
<feature type="transmembrane region" description="Helical" evidence="8">
    <location>
        <begin position="240"/>
        <end position="264"/>
    </location>
</feature>
<evidence type="ECO:0000256" key="8">
    <source>
        <dbReference type="SAM" id="Phobius"/>
    </source>
</evidence>
<dbReference type="Proteomes" id="UP000006380">
    <property type="component" value="Chromosome"/>
</dbReference>
<feature type="domain" description="Bacterial sugar transferase" evidence="9">
    <location>
        <begin position="238"/>
        <end position="430"/>
    </location>
</feature>
<evidence type="ECO:0000256" key="3">
    <source>
        <dbReference type="ARBA" id="ARBA00022475"/>
    </source>
</evidence>
<evidence type="ECO:0000256" key="5">
    <source>
        <dbReference type="ARBA" id="ARBA00022692"/>
    </source>
</evidence>
<evidence type="ECO:0000256" key="2">
    <source>
        <dbReference type="ARBA" id="ARBA00006464"/>
    </source>
</evidence>
<comment type="similarity">
    <text evidence="2">Belongs to the bacterial sugar transferase family.</text>
</comment>
<dbReference type="KEGG" id="ccv:CCV52592_0291"/>
<evidence type="ECO:0000256" key="1">
    <source>
        <dbReference type="ARBA" id="ARBA00004236"/>
    </source>
</evidence>
<proteinExistence type="inferred from homology"/>
<keyword evidence="6 8" id="KW-1133">Transmembrane helix</keyword>
<dbReference type="InterPro" id="IPR003362">
    <property type="entry name" value="Bact_transf"/>
</dbReference>
<sequence length="436" mass="51051">MKKYLSFLILLICDIFVISLCIALSVLIKNFIYGNGVFYDANRYVGLFLVQAIMIFLFIFQGVYTRRYDFWHESYIIVRSCFLGLFLSLAILALIKINYEYSRTVFILSFIFMMFLLPISKFILKRQLFAIGIWQKRAKVIGKNTDFELEIFTNRYLGYVKETGGGYESLFITNEKLKPEILNELIEQNIIANKEILFAPMLQTYDFTKAHIYGFFNSRTNIFAIQNSLKSRSRMVMKRYLDIVLIVLALPVLVPIFLIIMAMIKIKEPNAKIFFSHERMGRNGRLFGCLKFRSMRENSSQILQEYLKANPQENEYFEKYHKYEHDPRITKFGNFIRKTSLDELPQLINVLKGEMSIVGPRPCAQYEKKDMGKYADLILAVRPGITGIWQVSGRSNVDFETRAQMDAWYMKNWSIWNDIVIIIKTFKVVLARKGAS</sequence>
<dbReference type="STRING" id="360105.CCV52592_0291"/>
<feature type="transmembrane region" description="Helical" evidence="8">
    <location>
        <begin position="7"/>
        <end position="32"/>
    </location>
</feature>
<evidence type="ECO:0000259" key="9">
    <source>
        <dbReference type="Pfam" id="PF02397"/>
    </source>
</evidence>
<dbReference type="AlphaFoldDB" id="A7GZ27"/>
<keyword evidence="4 10" id="KW-0808">Transferase</keyword>
<evidence type="ECO:0000313" key="11">
    <source>
        <dbReference type="Proteomes" id="UP000006380"/>
    </source>
</evidence>
<dbReference type="PANTHER" id="PTHR30576">
    <property type="entry name" value="COLANIC BIOSYNTHESIS UDP-GLUCOSE LIPID CARRIER TRANSFERASE"/>
    <property type="match status" value="1"/>
</dbReference>
<dbReference type="OrthoDB" id="9808602at2"/>
<keyword evidence="11" id="KW-1185">Reference proteome</keyword>
<dbReference type="PANTHER" id="PTHR30576:SF4">
    <property type="entry name" value="UNDECAPRENYL-PHOSPHATE GALACTOSE PHOSPHOTRANSFERASE"/>
    <property type="match status" value="1"/>
</dbReference>
<gene>
    <name evidence="10" type="ORF">CCV52592_0291</name>
</gene>
<name>A7GZ27_CAMC5</name>
<keyword evidence="5 8" id="KW-0812">Transmembrane</keyword>
<accession>A7GZ27</accession>
<keyword evidence="7 8" id="KW-0472">Membrane</keyword>
<feature type="transmembrane region" description="Helical" evidence="8">
    <location>
        <begin position="44"/>
        <end position="64"/>
    </location>
</feature>
<evidence type="ECO:0000256" key="7">
    <source>
        <dbReference type="ARBA" id="ARBA00023136"/>
    </source>
</evidence>
<protein>
    <submittedName>
        <fullName evidence="10">Sugar transferase</fullName>
    </submittedName>
</protein>
<dbReference type="Pfam" id="PF02397">
    <property type="entry name" value="Bac_transf"/>
    <property type="match status" value="1"/>
</dbReference>
<reference evidence="10" key="1">
    <citation type="submission" date="2016-07" db="EMBL/GenBank/DDBJ databases">
        <title>Comparative genomics of the Campylobacter concisus group.</title>
        <authorList>
            <person name="Miller W.G."/>
            <person name="Yee E."/>
            <person name="Chapman M.H."/>
            <person name="Huynh S."/>
            <person name="Bono J.L."/>
            <person name="On S.L.W."/>
            <person name="StLeger J."/>
            <person name="Foster G."/>
            <person name="Parker C.T."/>
        </authorList>
    </citation>
    <scope>NUCLEOTIDE SEQUENCE</scope>
    <source>
        <strain evidence="10">525.92</strain>
    </source>
</reference>
<dbReference type="GO" id="GO:0005886">
    <property type="term" value="C:plasma membrane"/>
    <property type="evidence" value="ECO:0007669"/>
    <property type="project" value="UniProtKB-SubCell"/>
</dbReference>
<evidence type="ECO:0000256" key="6">
    <source>
        <dbReference type="ARBA" id="ARBA00022989"/>
    </source>
</evidence>
<feature type="transmembrane region" description="Helical" evidence="8">
    <location>
        <begin position="76"/>
        <end position="99"/>
    </location>
</feature>
<keyword evidence="3" id="KW-1003">Cell membrane</keyword>
<feature type="transmembrane region" description="Helical" evidence="8">
    <location>
        <begin position="105"/>
        <end position="124"/>
    </location>
</feature>
<dbReference type="GO" id="GO:0016780">
    <property type="term" value="F:phosphotransferase activity, for other substituted phosphate groups"/>
    <property type="evidence" value="ECO:0007669"/>
    <property type="project" value="TreeGrafter"/>
</dbReference>
<evidence type="ECO:0000256" key="4">
    <source>
        <dbReference type="ARBA" id="ARBA00022679"/>
    </source>
</evidence>
<comment type="subcellular location">
    <subcellularLocation>
        <location evidence="1">Cell membrane</location>
    </subcellularLocation>
</comment>
<dbReference type="EMBL" id="CP000767">
    <property type="protein sequence ID" value="EAU00049.2"/>
    <property type="molecule type" value="Genomic_DNA"/>
</dbReference>